<dbReference type="Proteomes" id="UP000028492">
    <property type="component" value="Chromosome"/>
</dbReference>
<name>A0A075UT66_9PSEU</name>
<evidence type="ECO:0000313" key="2">
    <source>
        <dbReference type="EMBL" id="AIG76138.1"/>
    </source>
</evidence>
<organism evidence="2 3">
    <name type="scientific">Amycolatopsis japonica</name>
    <dbReference type="NCBI Taxonomy" id="208439"/>
    <lineage>
        <taxon>Bacteria</taxon>
        <taxon>Bacillati</taxon>
        <taxon>Actinomycetota</taxon>
        <taxon>Actinomycetes</taxon>
        <taxon>Pseudonocardiales</taxon>
        <taxon>Pseudonocardiaceae</taxon>
        <taxon>Amycolatopsis</taxon>
        <taxon>Amycolatopsis japonica group</taxon>
    </lineage>
</organism>
<dbReference type="EMBL" id="CP008953">
    <property type="protein sequence ID" value="AIG76138.1"/>
    <property type="molecule type" value="Genomic_DNA"/>
</dbReference>
<feature type="compositionally biased region" description="Acidic residues" evidence="1">
    <location>
        <begin position="120"/>
        <end position="129"/>
    </location>
</feature>
<protein>
    <submittedName>
        <fullName evidence="2">Uncharacterized protein</fullName>
    </submittedName>
</protein>
<evidence type="ECO:0000313" key="3">
    <source>
        <dbReference type="Proteomes" id="UP000028492"/>
    </source>
</evidence>
<accession>A0A075UT66</accession>
<keyword evidence="3" id="KW-1185">Reference proteome</keyword>
<dbReference type="RefSeq" id="WP_038512390.1">
    <property type="nucleotide sequence ID" value="NZ_CP008953.1"/>
</dbReference>
<dbReference type="STRING" id="208439.AJAP_16325"/>
<feature type="region of interest" description="Disordered" evidence="1">
    <location>
        <begin position="104"/>
        <end position="145"/>
    </location>
</feature>
<gene>
    <name evidence="2" type="ORF">AJAP_16325</name>
</gene>
<dbReference type="KEGG" id="aja:AJAP_16325"/>
<reference evidence="2 3" key="1">
    <citation type="journal article" date="2014" name="J. Biotechnol.">
        <title>Complete genome sequence of the actinobacterium Amycolatopsis japonica MG417-CF17(T) (=DSM 44213T) producing (S,S)-N,N'-ethylenediaminedisuccinic acid.</title>
        <authorList>
            <person name="Stegmann E."/>
            <person name="Albersmeier A."/>
            <person name="Spohn M."/>
            <person name="Gert H."/>
            <person name="Weber T."/>
            <person name="Wohlleben W."/>
            <person name="Kalinowski J."/>
            <person name="Ruckert C."/>
        </authorList>
    </citation>
    <scope>NUCLEOTIDE SEQUENCE [LARGE SCALE GENOMIC DNA]</scope>
    <source>
        <strain evidence="3">MG417-CF17 (DSM 44213)</strain>
    </source>
</reference>
<sequence>MSDERHRIPPLNLDLSRLGEVREFALRTAAKGQDPVLAEMAKEIRAGKMTLREAGTGTAYREAFAAATEKALRTVREVDDGDAKADVEGKSLDELVDRFARRNAELDAEEAVPQRPQAAEPEDDADTYFDNDSFMVDQPRRDRRW</sequence>
<dbReference type="AlphaFoldDB" id="A0A075UT66"/>
<proteinExistence type="predicted"/>
<evidence type="ECO:0000256" key="1">
    <source>
        <dbReference type="SAM" id="MobiDB-lite"/>
    </source>
</evidence>
<dbReference type="HOGENOM" id="CLU_1782813_0_0_11"/>